<reference evidence="2 3" key="1">
    <citation type="submission" date="2018-04" db="EMBL/GenBank/DDBJ databases">
        <title>The genome of golden apple snail Pomacea canaliculata provides insight into stress tolerance and invasive adaptation.</title>
        <authorList>
            <person name="Liu C."/>
            <person name="Liu B."/>
            <person name="Ren Y."/>
            <person name="Zhang Y."/>
            <person name="Wang H."/>
            <person name="Li S."/>
            <person name="Jiang F."/>
            <person name="Yin L."/>
            <person name="Zhang G."/>
            <person name="Qian W."/>
            <person name="Fan W."/>
        </authorList>
    </citation>
    <scope>NUCLEOTIDE SEQUENCE [LARGE SCALE GENOMIC DNA]</scope>
    <source>
        <strain evidence="2">SZHN2017</strain>
        <tissue evidence="2">Muscle</tissue>
    </source>
</reference>
<accession>A0A2T7PT60</accession>
<evidence type="ECO:0000313" key="2">
    <source>
        <dbReference type="EMBL" id="PVD36605.1"/>
    </source>
</evidence>
<feature type="region of interest" description="Disordered" evidence="1">
    <location>
        <begin position="141"/>
        <end position="170"/>
    </location>
</feature>
<gene>
    <name evidence="2" type="ORF">C0Q70_03590</name>
</gene>
<name>A0A2T7PT60_POMCA</name>
<feature type="compositionally biased region" description="Polar residues" evidence="1">
    <location>
        <begin position="141"/>
        <end position="151"/>
    </location>
</feature>
<feature type="region of interest" description="Disordered" evidence="1">
    <location>
        <begin position="1"/>
        <end position="30"/>
    </location>
</feature>
<dbReference type="Proteomes" id="UP000245119">
    <property type="component" value="Linkage Group LG2"/>
</dbReference>
<evidence type="ECO:0000256" key="1">
    <source>
        <dbReference type="SAM" id="MobiDB-lite"/>
    </source>
</evidence>
<comment type="caution">
    <text evidence="2">The sequence shown here is derived from an EMBL/GenBank/DDBJ whole genome shotgun (WGS) entry which is preliminary data.</text>
</comment>
<organism evidence="2 3">
    <name type="scientific">Pomacea canaliculata</name>
    <name type="common">Golden apple snail</name>
    <dbReference type="NCBI Taxonomy" id="400727"/>
    <lineage>
        <taxon>Eukaryota</taxon>
        <taxon>Metazoa</taxon>
        <taxon>Spiralia</taxon>
        <taxon>Lophotrochozoa</taxon>
        <taxon>Mollusca</taxon>
        <taxon>Gastropoda</taxon>
        <taxon>Caenogastropoda</taxon>
        <taxon>Architaenioglossa</taxon>
        <taxon>Ampullarioidea</taxon>
        <taxon>Ampullariidae</taxon>
        <taxon>Pomacea</taxon>
    </lineage>
</organism>
<sequence>MSSGKVRDSSGNSRGSRISFAPGTSFDERGPLFSCRKKASTGDTFNLRPVSSDELLPQSKFSLPKATLPSLRYLSVTHEDFLDPRFAEDVVKSYGIPKYFFRKESRDRTVRDAGIRRSSKKQLELAKNMTSTGTRLPAVVTQKSADQTSNPRARLRVERSSSRGLEEVENMEPRKVAPRVAGFKPLFKPLIGEMYAQEQFSPHMNPWRSLQMESETKKYVEHKKRCGLWAVCPTNPFCSRHAAPRDPLTSSKSPEQDGP</sequence>
<dbReference type="EMBL" id="PZQS01000002">
    <property type="protein sequence ID" value="PVD36605.1"/>
    <property type="molecule type" value="Genomic_DNA"/>
</dbReference>
<evidence type="ECO:0000313" key="3">
    <source>
        <dbReference type="Proteomes" id="UP000245119"/>
    </source>
</evidence>
<dbReference type="AlphaFoldDB" id="A0A2T7PT60"/>
<proteinExistence type="predicted"/>
<protein>
    <submittedName>
        <fullName evidence="2">Uncharacterized protein</fullName>
    </submittedName>
</protein>
<feature type="compositionally biased region" description="Basic and acidic residues" evidence="1">
    <location>
        <begin position="155"/>
        <end position="170"/>
    </location>
</feature>
<keyword evidence="3" id="KW-1185">Reference proteome</keyword>
<feature type="region of interest" description="Disordered" evidence="1">
    <location>
        <begin position="240"/>
        <end position="259"/>
    </location>
</feature>